<dbReference type="EMBL" id="JOSX01000013">
    <property type="protein sequence ID" value="KEK15439.1"/>
    <property type="molecule type" value="Genomic_DNA"/>
</dbReference>
<dbReference type="AlphaFoldDB" id="A0A073JPE1"/>
<organism evidence="3 4">
    <name type="scientific">Limosilactobacillus reuteri</name>
    <name type="common">Lactobacillus reuteri</name>
    <dbReference type="NCBI Taxonomy" id="1598"/>
    <lineage>
        <taxon>Bacteria</taxon>
        <taxon>Bacillati</taxon>
        <taxon>Bacillota</taxon>
        <taxon>Bacilli</taxon>
        <taxon>Lactobacillales</taxon>
        <taxon>Lactobacillaceae</taxon>
        <taxon>Limosilactobacillus</taxon>
    </lineage>
</organism>
<dbReference type="PATRIC" id="fig|1598.90.peg.734"/>
<name>A0A073JPE1_LIMRT</name>
<feature type="region of interest" description="Disordered" evidence="1">
    <location>
        <begin position="110"/>
        <end position="130"/>
    </location>
</feature>
<feature type="compositionally biased region" description="Polar residues" evidence="1">
    <location>
        <begin position="111"/>
        <end position="121"/>
    </location>
</feature>
<evidence type="ECO:0000256" key="1">
    <source>
        <dbReference type="SAM" id="MobiDB-lite"/>
    </source>
</evidence>
<reference evidence="3 4" key="1">
    <citation type="submission" date="2014-06" db="EMBL/GenBank/DDBJ databases">
        <title>Genetic determinant of reutericyclin biosynthesis of Lactobacillus reuteri.</title>
        <authorList>
            <person name="Lin X."/>
            <person name="Duar R."/>
            <person name="Walter J."/>
            <person name="Gaenzle M."/>
        </authorList>
    </citation>
    <scope>NUCLEOTIDE SEQUENCE [LARGE SCALE GENOMIC DNA]</scope>
    <source>
        <strain evidence="3 4">LTH2584</strain>
    </source>
</reference>
<proteinExistence type="predicted"/>
<evidence type="ECO:0000256" key="2">
    <source>
        <dbReference type="SAM" id="Phobius"/>
    </source>
</evidence>
<protein>
    <recommendedName>
        <fullName evidence="5">Phage holin</fullName>
    </recommendedName>
</protein>
<dbReference type="Proteomes" id="UP000027731">
    <property type="component" value="Unassembled WGS sequence"/>
</dbReference>
<gene>
    <name evidence="3" type="ORF">LR3_06520</name>
</gene>
<accession>A0A073JPE1</accession>
<sequence length="130" mass="14103">MTKLITDIGDWLISSGALTALFIFAWKYLKPVMEAKKLHAKTAQEKELLSLIESLADNAVNSLVSNSAMSGHDKFKVATSLVGSTLADKGFNVDQTTIEHAVQSAYEKSDLTPTINPNEEPQTGVVVTHE</sequence>
<keyword evidence="2" id="KW-0472">Membrane</keyword>
<evidence type="ECO:0000313" key="4">
    <source>
        <dbReference type="Proteomes" id="UP000027731"/>
    </source>
</evidence>
<evidence type="ECO:0008006" key="5">
    <source>
        <dbReference type="Google" id="ProtNLM"/>
    </source>
</evidence>
<comment type="caution">
    <text evidence="3">The sequence shown here is derived from an EMBL/GenBank/DDBJ whole genome shotgun (WGS) entry which is preliminary data.</text>
</comment>
<keyword evidence="2" id="KW-1133">Transmembrane helix</keyword>
<feature type="transmembrane region" description="Helical" evidence="2">
    <location>
        <begin position="12"/>
        <end position="29"/>
    </location>
</feature>
<keyword evidence="2" id="KW-0812">Transmembrane</keyword>
<evidence type="ECO:0000313" key="3">
    <source>
        <dbReference type="EMBL" id="KEK15439.1"/>
    </source>
</evidence>